<reference evidence="1" key="2">
    <citation type="submission" date="2020-09" db="EMBL/GenBank/DDBJ databases">
        <authorList>
            <person name="Sun Q."/>
            <person name="Kim S."/>
        </authorList>
    </citation>
    <scope>NUCLEOTIDE SEQUENCE</scope>
    <source>
        <strain evidence="1">KCTC 22164</strain>
    </source>
</reference>
<reference evidence="1" key="1">
    <citation type="journal article" date="2014" name="Int. J. Syst. Evol. Microbiol.">
        <title>Complete genome sequence of Corynebacterium casei LMG S-19264T (=DSM 44701T), isolated from a smear-ripened cheese.</title>
        <authorList>
            <consortium name="US DOE Joint Genome Institute (JGI-PGF)"/>
            <person name="Walter F."/>
            <person name="Albersmeier A."/>
            <person name="Kalinowski J."/>
            <person name="Ruckert C."/>
        </authorList>
    </citation>
    <scope>NUCLEOTIDE SEQUENCE</scope>
    <source>
        <strain evidence="1">KCTC 22164</strain>
    </source>
</reference>
<organism evidence="1 2">
    <name type="scientific">Alteromonas halophila</name>
    <dbReference type="NCBI Taxonomy" id="516698"/>
    <lineage>
        <taxon>Bacteria</taxon>
        <taxon>Pseudomonadati</taxon>
        <taxon>Pseudomonadota</taxon>
        <taxon>Gammaproteobacteria</taxon>
        <taxon>Alteromonadales</taxon>
        <taxon>Alteromonadaceae</taxon>
        <taxon>Alteromonas/Salinimonas group</taxon>
        <taxon>Alteromonas</taxon>
    </lineage>
</organism>
<dbReference type="RefSeq" id="WP_189407739.1">
    <property type="nucleotide sequence ID" value="NZ_BMXP01000009.1"/>
</dbReference>
<gene>
    <name evidence="1" type="ORF">GCM10007391_29060</name>
</gene>
<dbReference type="InterPro" id="IPR036255">
    <property type="entry name" value="YgfB-like_sf"/>
</dbReference>
<dbReference type="Proteomes" id="UP000631300">
    <property type="component" value="Unassembled WGS sequence"/>
</dbReference>
<name>A0A918MZL4_9ALTE</name>
<sequence length="223" mass="24835">MSQPETPFDNLTPLYQHTAMAGVLPPQHETDGFIFAIAAAPEIPMPERWMPWLIRGSETSLRSDDVDIIADTLMTCLRDHLALMRNEQVGLPADCEWAREKEGGIPAQVSQWLTGALLAHQHVEGDWQRAWDDAADTDEQAESRAVRLKRALRLFTTLSDTAMALKARNEAQAMQLKENLPLLWRQLPAQLADYVALAGELAGLLPNQFETFVQPPNAANDAD</sequence>
<keyword evidence="2" id="KW-1185">Reference proteome</keyword>
<dbReference type="Pfam" id="PF03695">
    <property type="entry name" value="UPF0149"/>
    <property type="match status" value="1"/>
</dbReference>
<evidence type="ECO:0000313" key="1">
    <source>
        <dbReference type="EMBL" id="GGW92988.1"/>
    </source>
</evidence>
<dbReference type="SUPFAM" id="SSF101327">
    <property type="entry name" value="YgfB-like"/>
    <property type="match status" value="1"/>
</dbReference>
<evidence type="ECO:0000313" key="2">
    <source>
        <dbReference type="Proteomes" id="UP000631300"/>
    </source>
</evidence>
<protein>
    <submittedName>
        <fullName evidence="1">Uncharacterized protein</fullName>
    </submittedName>
</protein>
<accession>A0A918MZL4</accession>
<dbReference type="AlphaFoldDB" id="A0A918MZL4"/>
<dbReference type="EMBL" id="BMXP01000009">
    <property type="protein sequence ID" value="GGW92988.1"/>
    <property type="molecule type" value="Genomic_DNA"/>
</dbReference>
<comment type="caution">
    <text evidence="1">The sequence shown here is derived from an EMBL/GenBank/DDBJ whole genome shotgun (WGS) entry which is preliminary data.</text>
</comment>
<proteinExistence type="predicted"/>
<dbReference type="InterPro" id="IPR011978">
    <property type="entry name" value="YgfB-like"/>
</dbReference>